<dbReference type="CDD" id="cd01365">
    <property type="entry name" value="KISc_KIF1A_KIF1B"/>
    <property type="match status" value="1"/>
</dbReference>
<dbReference type="InterPro" id="IPR001752">
    <property type="entry name" value="Kinesin_motor_dom"/>
</dbReference>
<dbReference type="InterPro" id="IPR036961">
    <property type="entry name" value="Kinesin_motor_dom_sf"/>
</dbReference>
<dbReference type="GO" id="GO:0008017">
    <property type="term" value="F:microtubule binding"/>
    <property type="evidence" value="ECO:0007669"/>
    <property type="project" value="InterPro"/>
</dbReference>
<protein>
    <submittedName>
        <fullName evidence="12">Kinesin motor domain-containing protein</fullName>
    </submittedName>
</protein>
<feature type="coiled-coil region" evidence="10">
    <location>
        <begin position="363"/>
        <end position="407"/>
    </location>
</feature>
<evidence type="ECO:0000313" key="12">
    <source>
        <dbReference type="EnsemblMetazoa" id="OVOC3766.1"/>
    </source>
</evidence>
<evidence type="ECO:0000256" key="8">
    <source>
        <dbReference type="ARBA" id="ARBA00023212"/>
    </source>
</evidence>
<evidence type="ECO:0000256" key="10">
    <source>
        <dbReference type="SAM" id="Coils"/>
    </source>
</evidence>
<keyword evidence="6 10" id="KW-0175">Coiled coil</keyword>
<evidence type="ECO:0000256" key="5">
    <source>
        <dbReference type="ARBA" id="ARBA00022840"/>
    </source>
</evidence>
<dbReference type="Pfam" id="PF12423">
    <property type="entry name" value="KIF1B"/>
    <property type="match status" value="1"/>
</dbReference>
<accession>A0A8R1TSQ2</accession>
<dbReference type="InterPro" id="IPR027417">
    <property type="entry name" value="P-loop_NTPase"/>
</dbReference>
<dbReference type="Pfam" id="PF00225">
    <property type="entry name" value="Kinesin"/>
    <property type="match status" value="1"/>
</dbReference>
<evidence type="ECO:0000256" key="3">
    <source>
        <dbReference type="ARBA" id="ARBA00022701"/>
    </source>
</evidence>
<dbReference type="SMART" id="SM00129">
    <property type="entry name" value="KISc"/>
    <property type="match status" value="1"/>
</dbReference>
<dbReference type="Gene3D" id="2.60.200.20">
    <property type="match status" value="1"/>
</dbReference>
<dbReference type="PANTHER" id="PTHR47117">
    <property type="entry name" value="STAR-RELATED LIPID TRANSFER PROTEIN 9"/>
    <property type="match status" value="1"/>
</dbReference>
<dbReference type="PROSITE" id="PS00018">
    <property type="entry name" value="EF_HAND_1"/>
    <property type="match status" value="1"/>
</dbReference>
<comment type="subcellular location">
    <subcellularLocation>
        <location evidence="1">Cytoplasm</location>
        <location evidence="1">Cytoskeleton</location>
    </subcellularLocation>
</comment>
<dbReference type="InterPro" id="IPR022164">
    <property type="entry name" value="Kinesin-like"/>
</dbReference>
<evidence type="ECO:0000256" key="1">
    <source>
        <dbReference type="ARBA" id="ARBA00004245"/>
    </source>
</evidence>
<keyword evidence="8" id="KW-0206">Cytoskeleton</keyword>
<dbReference type="InterPro" id="IPR000253">
    <property type="entry name" value="FHA_dom"/>
</dbReference>
<proteinExistence type="inferred from homology"/>
<feature type="binding site" evidence="9">
    <location>
        <begin position="96"/>
        <end position="103"/>
    </location>
    <ligand>
        <name>ATP</name>
        <dbReference type="ChEBI" id="CHEBI:30616"/>
    </ligand>
</feature>
<name>A0A8R1TSQ2_ONCVO</name>
<dbReference type="PRINTS" id="PR00380">
    <property type="entry name" value="KINESINHEAVY"/>
</dbReference>
<dbReference type="InterPro" id="IPR022140">
    <property type="entry name" value="Kinesin-like_KIF1-typ"/>
</dbReference>
<reference evidence="13" key="1">
    <citation type="submission" date="2013-10" db="EMBL/GenBank/DDBJ databases">
        <title>Genome sequencing of Onchocerca volvulus.</title>
        <authorList>
            <person name="Cotton J."/>
            <person name="Tsai J."/>
            <person name="Stanley E."/>
            <person name="Tracey A."/>
            <person name="Holroyd N."/>
            <person name="Lustigman S."/>
            <person name="Berriman M."/>
        </authorList>
    </citation>
    <scope>NUCLEOTIDE SEQUENCE</scope>
</reference>
<dbReference type="SUPFAM" id="SSF49879">
    <property type="entry name" value="SMAD/FHA domain"/>
    <property type="match status" value="1"/>
</dbReference>
<evidence type="ECO:0000256" key="9">
    <source>
        <dbReference type="PROSITE-ProRule" id="PRU00283"/>
    </source>
</evidence>
<keyword evidence="4 9" id="KW-0547">Nucleotide-binding</keyword>
<dbReference type="FunFam" id="3.40.850.10:FF:000139">
    <property type="entry name" value="Kinesin-like protein"/>
    <property type="match status" value="1"/>
</dbReference>
<dbReference type="GO" id="GO:0005881">
    <property type="term" value="C:cytoplasmic microtubule"/>
    <property type="evidence" value="ECO:0007669"/>
    <property type="project" value="EnsemblMetazoa"/>
</dbReference>
<organism evidence="12 13">
    <name type="scientific">Onchocerca volvulus</name>
    <dbReference type="NCBI Taxonomy" id="6282"/>
    <lineage>
        <taxon>Eukaryota</taxon>
        <taxon>Metazoa</taxon>
        <taxon>Ecdysozoa</taxon>
        <taxon>Nematoda</taxon>
        <taxon>Chromadorea</taxon>
        <taxon>Rhabditida</taxon>
        <taxon>Spirurina</taxon>
        <taxon>Spiruromorpha</taxon>
        <taxon>Filarioidea</taxon>
        <taxon>Onchocercidae</taxon>
        <taxon>Onchocerca</taxon>
    </lineage>
</organism>
<evidence type="ECO:0000256" key="6">
    <source>
        <dbReference type="ARBA" id="ARBA00023054"/>
    </source>
</evidence>
<evidence type="ECO:0000256" key="7">
    <source>
        <dbReference type="ARBA" id="ARBA00023175"/>
    </source>
</evidence>
<dbReference type="Gene3D" id="6.10.250.2520">
    <property type="match status" value="1"/>
</dbReference>
<dbReference type="Pfam" id="PF12473">
    <property type="entry name" value="DUF3694"/>
    <property type="match status" value="1"/>
</dbReference>
<dbReference type="GO" id="GO:0043025">
    <property type="term" value="C:neuronal cell body"/>
    <property type="evidence" value="ECO:0007669"/>
    <property type="project" value="EnsemblMetazoa"/>
</dbReference>
<dbReference type="Pfam" id="PF16183">
    <property type="entry name" value="Kinesin_assoc"/>
    <property type="match status" value="1"/>
</dbReference>
<sequence length="1677" mass="189107">MEEEGKVKVAIRVRPFNKRERDLNTKCVVTTIDDQTVLKHPIDEKQPKRFAYDHCFNSFDPNSNDFIDQSEVFERVGSAVLNNAFAGYNACIFAYGQTGSGKSYTMMGTAENPGIIPRLCSSIFQKISDLSSDSLTFKVEVSFLEIYNEKVRDLLDPKKTNKNLKVREHKVLGPMVDGLSVLAVSSFEQIASLMEEGNKSRTVAVTNMNTESSRSHAVFNIRLTQTLTDTENGFTGEKMSKISLVDLAGSERVQKTGAVGKRLEEGGNINKSLTTLGMVISALAERSHANGMSKSKFIPYRDSVLTWLLKDSLGGNSRTVMIATISPAADNYEETLSTLRYADRATKIVNHAIINEDPNAKIIRELREEVETLRAQISQTVKEQNETEELRERLAESERLVELMNKSWDERLKDTEAVYRERQKDLAEIGISVAGSGIKVEKDRFYLVNLNADPSLNELLVYYINHQAVIGSAEQQQGAMESDEKVDFILQGLGVQHRHALLKIVEEDCQQRLFIEQMNDKARICVNGRLITERTLLRNGYRLLIGNNHFFRVNCPKETVDMNASIMEESNAMLFDYYDAWQEVNSGVNANPITTAVDQYMEQITKKHEEEKQAALEQQYEAFEKYIQGLTQSFTPSTPTPSFGYLTPIGTSGCQFPPIGFPANPRASMRSKFFNWAQHREEMFRENLIRLKSDIVRANALAREANMIASELYSSRCPVTYDVTLQIPAANLRPSKIKEGRFICEPFIVVKRAGIDGYQLWSTGQLENKLIDMHEMYNEKITRFERNDASTFEQSMENDQFALEDFNINECHNSIVENVFDSQEHHSLIGVANVFLEVLLHNMRLDYQVPIISQQGEVSGRLHVEVYRLSELDDSGIVSSLDSLDSNRTIDPQSIGAAFLGKTIKCRVRIKKTSNLPSSLSHFVFCQYSFFNTSEILVVAPVFDPNTIRSDRADIPWNSNFQFDHEKDFYVVVTEEFLEYIQEDALSIEVWGHRSSGFDNDFIPSGVANSVIDVEQNYKSLQERWSEVTRRIELHVNIKEINDSGQYVSVEVRPSNEILTGGIYQLKQGQQRRIHVKVLPIQDHGNLPLAFAQITSVSIGCICARNAKVQKPLDSYQEEDLERIREQWTIALANRQNYLMSHINALSAKGDRKTEAEKEREQSLINQWVALTEERNAISVPAANSDIPGSPAEWLPPSGTEKHIPVLFLNLNSDDITEQIPSDDGSTRIAGLQSFLSKENCGQIIMLPILEHDVNEISATCSWDSSIHENPALNKPTEGFDRIYAIVKVTVRLSYPCEMDIVLRKRICMHVYNKTGLTERLMKKLVGSDSIAGTSVYYDVVAHIPKSSLDVEDRTSLARMAAYHSMNNDDDLSDTNRGHKESYIEAYTKSIQVVESMLKLDRLRQEVAINNMLNRQERLNRMNYFTNGLSNCRMKRTTSLPNTAAKTPLLPTYGSSAIGNVIQHKQSETGVKMTESQNSTDLSISSSSSSMATSLISPATETSKLSEIDEEQQCLMNMSKSSTIFETMYTSLTNAYDQRLRTNTYDFQRHLHEMIRLQATNVDGNGNTPFLSTATIGEQQSTSIDSLPNIELHSLSTNGMMYSSASDSGCMIESDTSAATIDDEQKVLTNMDDIKTVGTNNNNNYNNNNNNHSNSINQTLPEYVRNGIALDLNILRP</sequence>
<dbReference type="GO" id="GO:0003777">
    <property type="term" value="F:microtubule motor activity"/>
    <property type="evidence" value="ECO:0007669"/>
    <property type="project" value="InterPro"/>
</dbReference>
<keyword evidence="2" id="KW-0963">Cytoplasm</keyword>
<keyword evidence="3" id="KW-0493">Microtubule</keyword>
<evidence type="ECO:0000256" key="2">
    <source>
        <dbReference type="ARBA" id="ARBA00022490"/>
    </source>
</evidence>
<evidence type="ECO:0000313" key="13">
    <source>
        <dbReference type="Proteomes" id="UP000024404"/>
    </source>
</evidence>
<dbReference type="InterPro" id="IPR018247">
    <property type="entry name" value="EF_Hand_1_Ca_BS"/>
</dbReference>
<dbReference type="EMBL" id="CMVM020000121">
    <property type="status" value="NOT_ANNOTATED_CDS"/>
    <property type="molecule type" value="Genomic_DNA"/>
</dbReference>
<dbReference type="GO" id="GO:0005524">
    <property type="term" value="F:ATP binding"/>
    <property type="evidence" value="ECO:0007669"/>
    <property type="project" value="UniProtKB-UniRule"/>
</dbReference>
<dbReference type="InterPro" id="IPR019821">
    <property type="entry name" value="Kinesin_motor_CS"/>
</dbReference>
<dbReference type="GO" id="GO:0030424">
    <property type="term" value="C:axon"/>
    <property type="evidence" value="ECO:0007669"/>
    <property type="project" value="EnsemblMetazoa"/>
</dbReference>
<dbReference type="GO" id="GO:0007018">
    <property type="term" value="P:microtubule-based movement"/>
    <property type="evidence" value="ECO:0007669"/>
    <property type="project" value="InterPro"/>
</dbReference>
<feature type="domain" description="Kinesin motor" evidence="11">
    <location>
        <begin position="6"/>
        <end position="348"/>
    </location>
</feature>
<reference evidence="12" key="2">
    <citation type="submission" date="2022-06" db="UniProtKB">
        <authorList>
            <consortium name="EnsemblMetazoa"/>
        </authorList>
    </citation>
    <scope>IDENTIFICATION</scope>
</reference>
<dbReference type="Pfam" id="PF00498">
    <property type="entry name" value="FHA"/>
    <property type="match status" value="1"/>
</dbReference>
<dbReference type="Gene3D" id="3.40.850.10">
    <property type="entry name" value="Kinesin motor domain"/>
    <property type="match status" value="1"/>
</dbReference>
<evidence type="ECO:0000259" key="11">
    <source>
        <dbReference type="PROSITE" id="PS50067"/>
    </source>
</evidence>
<dbReference type="InterPro" id="IPR032405">
    <property type="entry name" value="Kinesin_assoc"/>
</dbReference>
<comment type="similarity">
    <text evidence="9">Belongs to the TRAFAC class myosin-kinesin ATPase superfamily. Kinesin family.</text>
</comment>
<dbReference type="Proteomes" id="UP000024404">
    <property type="component" value="Unassembled WGS sequence"/>
</dbReference>
<dbReference type="InterPro" id="IPR008984">
    <property type="entry name" value="SMAD_FHA_dom_sf"/>
</dbReference>
<dbReference type="PROSITE" id="PS50067">
    <property type="entry name" value="KINESIN_MOTOR_2"/>
    <property type="match status" value="1"/>
</dbReference>
<keyword evidence="7 9" id="KW-0505">Motor protein</keyword>
<keyword evidence="5 9" id="KW-0067">ATP-binding</keyword>
<dbReference type="SUPFAM" id="SSF52540">
    <property type="entry name" value="P-loop containing nucleoside triphosphate hydrolases"/>
    <property type="match status" value="1"/>
</dbReference>
<keyword evidence="13" id="KW-1185">Reference proteome</keyword>
<dbReference type="PROSITE" id="PS00411">
    <property type="entry name" value="KINESIN_MOTOR_1"/>
    <property type="match status" value="1"/>
</dbReference>
<dbReference type="EnsemblMetazoa" id="OVOC3766.1">
    <property type="protein sequence ID" value="OVOC3766.1"/>
    <property type="gene ID" value="WBGene00240575"/>
</dbReference>
<dbReference type="AlphaFoldDB" id="A0A8R1TSQ2"/>
<evidence type="ECO:0000256" key="4">
    <source>
        <dbReference type="ARBA" id="ARBA00022741"/>
    </source>
</evidence>